<dbReference type="SUPFAM" id="SSF68906">
    <property type="entry name" value="SAP domain"/>
    <property type="match status" value="1"/>
</dbReference>
<dbReference type="InterPro" id="IPR036361">
    <property type="entry name" value="SAP_dom_sf"/>
</dbReference>
<dbReference type="Gene3D" id="1.10.720.30">
    <property type="entry name" value="SAP domain"/>
    <property type="match status" value="1"/>
</dbReference>
<evidence type="ECO:0000313" key="3">
    <source>
        <dbReference type="Proteomes" id="UP001458880"/>
    </source>
</evidence>
<accession>A0AAW1LSS6</accession>
<dbReference type="InterPro" id="IPR003034">
    <property type="entry name" value="SAP_dom"/>
</dbReference>
<dbReference type="SUPFAM" id="SSF52266">
    <property type="entry name" value="SGNH hydrolase"/>
    <property type="match status" value="1"/>
</dbReference>
<proteinExistence type="predicted"/>
<dbReference type="Proteomes" id="UP001458880">
    <property type="component" value="Unassembled WGS sequence"/>
</dbReference>
<reference evidence="2 3" key="1">
    <citation type="journal article" date="2024" name="BMC Genomics">
        <title>De novo assembly and annotation of Popillia japonica's genome with initial clues to its potential as an invasive pest.</title>
        <authorList>
            <person name="Cucini C."/>
            <person name="Boschi S."/>
            <person name="Funari R."/>
            <person name="Cardaioli E."/>
            <person name="Iannotti N."/>
            <person name="Marturano G."/>
            <person name="Paoli F."/>
            <person name="Bruttini M."/>
            <person name="Carapelli A."/>
            <person name="Frati F."/>
            <person name="Nardi F."/>
        </authorList>
    </citation>
    <scope>NUCLEOTIDE SEQUENCE [LARGE SCALE GENOMIC DNA]</scope>
    <source>
        <strain evidence="2">DMR45628</strain>
    </source>
</reference>
<dbReference type="EMBL" id="JASPKY010000089">
    <property type="protein sequence ID" value="KAK9738219.1"/>
    <property type="molecule type" value="Genomic_DNA"/>
</dbReference>
<organism evidence="2 3">
    <name type="scientific">Popillia japonica</name>
    <name type="common">Japanese beetle</name>
    <dbReference type="NCBI Taxonomy" id="7064"/>
    <lineage>
        <taxon>Eukaryota</taxon>
        <taxon>Metazoa</taxon>
        <taxon>Ecdysozoa</taxon>
        <taxon>Arthropoda</taxon>
        <taxon>Hexapoda</taxon>
        <taxon>Insecta</taxon>
        <taxon>Pterygota</taxon>
        <taxon>Neoptera</taxon>
        <taxon>Endopterygota</taxon>
        <taxon>Coleoptera</taxon>
        <taxon>Polyphaga</taxon>
        <taxon>Scarabaeiformia</taxon>
        <taxon>Scarabaeidae</taxon>
        <taxon>Rutelinae</taxon>
        <taxon>Popillia</taxon>
    </lineage>
</organism>
<gene>
    <name evidence="2" type="ORF">QE152_g10089</name>
</gene>
<name>A0AAW1LSS6_POPJA</name>
<comment type="caution">
    <text evidence="2">The sequence shown here is derived from an EMBL/GenBank/DDBJ whole genome shotgun (WGS) entry which is preliminary data.</text>
</comment>
<keyword evidence="3" id="KW-1185">Reference proteome</keyword>
<feature type="domain" description="SAP" evidence="1">
    <location>
        <begin position="6"/>
        <end position="39"/>
    </location>
</feature>
<dbReference type="AlphaFoldDB" id="A0AAW1LSS6"/>
<sequence length="383" mass="43654">MVVLSIREMKVTELKQELRRRGVTTGNKQQLVQKLQKLLKAEALATDDDSDNSYNSDDTVINLKRPVKDCRPKKNSYLKLLNYIQRLESKVRFLEISLSKFKKRTERGILSEHKTKGENGSNNAVPITNNGAAVISKLRCESQQKERKNKILIISDSQGRDISKMARKNFENSDYEATSIVKPNGLFEYVVEDIGNLTNSFTRTDYVIILAGTNNALRGVKLNEVTLKQTFINLKHTNAIVLGVPYWKNRVVLNKFAYDINLQLYNEIIRTSPSSMFVETSSVLGSYIRNGLHINYKEKFDLTRNLCDILTKNEAYLGDPKFFPIEHSTREPTVEDVTGLKHSREVIQLTQPVESQFTGPTFNIVRNDVQLGEETKNARGQGF</sequence>
<protein>
    <recommendedName>
        <fullName evidence="1">SAP domain-containing protein</fullName>
    </recommendedName>
</protein>
<dbReference type="Pfam" id="PF02037">
    <property type="entry name" value="SAP"/>
    <property type="match status" value="1"/>
</dbReference>
<evidence type="ECO:0000313" key="2">
    <source>
        <dbReference type="EMBL" id="KAK9738219.1"/>
    </source>
</evidence>
<dbReference type="SMART" id="SM00513">
    <property type="entry name" value="SAP"/>
    <property type="match status" value="1"/>
</dbReference>
<evidence type="ECO:0000259" key="1">
    <source>
        <dbReference type="SMART" id="SM00513"/>
    </source>
</evidence>